<dbReference type="GO" id="GO:0019369">
    <property type="term" value="P:arachidonate metabolic process"/>
    <property type="evidence" value="ECO:0007669"/>
    <property type="project" value="TreeGrafter"/>
</dbReference>
<feature type="compositionally biased region" description="Low complexity" evidence="5">
    <location>
        <begin position="693"/>
        <end position="707"/>
    </location>
</feature>
<feature type="short sequence motif" description="GXGXXG" evidence="4">
    <location>
        <begin position="345"/>
        <end position="350"/>
    </location>
</feature>
<keyword evidence="3 4" id="KW-0443">Lipid metabolism</keyword>
<feature type="compositionally biased region" description="Polar residues" evidence="5">
    <location>
        <begin position="930"/>
        <end position="941"/>
    </location>
</feature>
<feature type="compositionally biased region" description="Basic and acidic residues" evidence="5">
    <location>
        <begin position="834"/>
        <end position="868"/>
    </location>
</feature>
<feature type="compositionally biased region" description="Low complexity" evidence="5">
    <location>
        <begin position="726"/>
        <end position="737"/>
    </location>
</feature>
<dbReference type="SUPFAM" id="SSF52151">
    <property type="entry name" value="FabD/lysophospholipase-like"/>
    <property type="match status" value="1"/>
</dbReference>
<dbReference type="GO" id="GO:0016020">
    <property type="term" value="C:membrane"/>
    <property type="evidence" value="ECO:0007669"/>
    <property type="project" value="TreeGrafter"/>
</dbReference>
<proteinExistence type="predicted"/>
<dbReference type="Pfam" id="PF01734">
    <property type="entry name" value="Patatin"/>
    <property type="match status" value="1"/>
</dbReference>
<keyword evidence="1 4" id="KW-0378">Hydrolase</keyword>
<evidence type="ECO:0000259" key="6">
    <source>
        <dbReference type="PROSITE" id="PS51635"/>
    </source>
</evidence>
<keyword evidence="2 4" id="KW-0442">Lipid degradation</keyword>
<feature type="compositionally biased region" description="Low complexity" evidence="5">
    <location>
        <begin position="80"/>
        <end position="93"/>
    </location>
</feature>
<accession>A0A0G4GFE2</accession>
<evidence type="ECO:0000256" key="1">
    <source>
        <dbReference type="ARBA" id="ARBA00022801"/>
    </source>
</evidence>
<dbReference type="EMBL" id="CDMZ01001159">
    <property type="protein sequence ID" value="CEM28258.1"/>
    <property type="molecule type" value="Genomic_DNA"/>
</dbReference>
<evidence type="ECO:0000256" key="4">
    <source>
        <dbReference type="PROSITE-ProRule" id="PRU01161"/>
    </source>
</evidence>
<sequence>MSTPEPKLLFPAPSPSKGKPSTAKAAKGDGNPPASGEREKEKESAGMTEGKTGVPPTANSPPFSATVPSSSATALVARNPGGAPPLSSAASAATGKGGLRWSQYPSPTDPDSDHPNDAILFCGSIKAVEHEIAITRTGYFALTLSNQTDPVWNSFYLYMTNIRFVLEFTIKLDSSSSTGDPVASSERDRETEGGGEGGGTEEEREREKDERRSDRGPLSPGSPPLPSVTPPAGGTKSKQKRRYGGGRPWGAVGGSSESREKEAGSEGTAVCSRRGSISATAKTSTMTYFFAKEGSIVRLNGYSSMTLGFPLECACSISFAGAPEVRPVRPLSPFRHRASVLALDGGGVLGISALKILERIEQEVRRQAGHEVNLLDCFDFVCGTSTGGIIVLALLGGLTVKELISEWPVMTRRIFDGQRTLVSGLFFEGYDLKGLKDTLQMHIGSSFLDTCKEDETPYCFVTATDVKHSPYEPFLIRNYRHSFTGGHNFRGTSHFPMWAAAWATASAPTYLKGMRSEDLEELGISVQPQVHLVDGALTANNPARIALEECARLCNKDPIKFVNEDLETLVSIGTGQSFTRLTQQEGTWAPRAPSTLQIVLNATQLITTARNVHRDLLRDTAEHDNTYFRFNVPGIGDIAIDSVQEKDIDIITRATDEYLTDEKFFEVRKLARKLCFSLQMRGRYALGSGGTTGASTAGASSSSSSSAVPSNREKDRERERRMWTFQPQQHQSQNENQTEGGDRGGRAPREKESESHTQHRSAPPQPRLAALRISAAPISAATAAAVSRGSPEMLAAAENFLSSGRGAGEQEQTVVREGEETGGASGAAAASSIEKPKEEVEEGKEAGSAEGKGGGEEAVRGTEGERLESLALRSQTEEMEYEGPQGISIEEGPRQTIPPSPVPVTPSEKEASGFRTSFSPSRFDAPSPSPDQQNATAASPSSEDKGGGGDTVKDAPCPDGAVPEGGGVTASNSATEEADSAGGAKNTEE</sequence>
<feature type="active site" description="Proton acceptor" evidence="4">
    <location>
        <position position="534"/>
    </location>
</feature>
<dbReference type="InterPro" id="IPR016035">
    <property type="entry name" value="Acyl_Trfase/lysoPLipase"/>
</dbReference>
<feature type="short sequence motif" description="GXSXG" evidence="4">
    <location>
        <begin position="383"/>
        <end position="387"/>
    </location>
</feature>
<feature type="compositionally biased region" description="Polar residues" evidence="5">
    <location>
        <begin position="60"/>
        <end position="73"/>
    </location>
</feature>
<reference evidence="7" key="1">
    <citation type="submission" date="2014-11" db="EMBL/GenBank/DDBJ databases">
        <authorList>
            <person name="Otto D Thomas"/>
            <person name="Naeem Raeece"/>
        </authorList>
    </citation>
    <scope>NUCLEOTIDE SEQUENCE</scope>
</reference>
<dbReference type="PANTHER" id="PTHR24185:SF1">
    <property type="entry name" value="CALCIUM-INDEPENDENT PHOSPHOLIPASE A2-GAMMA"/>
    <property type="match status" value="1"/>
</dbReference>
<organism evidence="7">
    <name type="scientific">Chromera velia CCMP2878</name>
    <dbReference type="NCBI Taxonomy" id="1169474"/>
    <lineage>
        <taxon>Eukaryota</taxon>
        <taxon>Sar</taxon>
        <taxon>Alveolata</taxon>
        <taxon>Colpodellida</taxon>
        <taxon>Chromeraceae</taxon>
        <taxon>Chromera</taxon>
    </lineage>
</organism>
<feature type="compositionally biased region" description="Pro residues" evidence="5">
    <location>
        <begin position="220"/>
        <end position="229"/>
    </location>
</feature>
<evidence type="ECO:0000313" key="7">
    <source>
        <dbReference type="EMBL" id="CEM28258.1"/>
    </source>
</evidence>
<dbReference type="PANTHER" id="PTHR24185">
    <property type="entry name" value="CALCIUM-INDEPENDENT PHOSPHOLIPASE A2-GAMMA"/>
    <property type="match status" value="1"/>
</dbReference>
<dbReference type="AlphaFoldDB" id="A0A0G4GFE2"/>
<dbReference type="GO" id="GO:0016042">
    <property type="term" value="P:lipid catabolic process"/>
    <property type="evidence" value="ECO:0007669"/>
    <property type="project" value="UniProtKB-UniRule"/>
</dbReference>
<dbReference type="PROSITE" id="PS51635">
    <property type="entry name" value="PNPLA"/>
    <property type="match status" value="1"/>
</dbReference>
<feature type="domain" description="PNPLA" evidence="6">
    <location>
        <begin position="341"/>
        <end position="547"/>
    </location>
</feature>
<dbReference type="VEuPathDB" id="CryptoDB:Cvel_4636"/>
<feature type="compositionally biased region" description="Basic and acidic residues" evidence="5">
    <location>
        <begin position="740"/>
        <end position="757"/>
    </location>
</feature>
<feature type="active site" description="Nucleophile" evidence="4">
    <location>
        <position position="385"/>
    </location>
</feature>
<feature type="compositionally biased region" description="Basic and acidic residues" evidence="5">
    <location>
        <begin position="711"/>
        <end position="722"/>
    </location>
</feature>
<feature type="short sequence motif" description="DGA/G" evidence="4">
    <location>
        <begin position="534"/>
        <end position="536"/>
    </location>
</feature>
<dbReference type="Gene3D" id="3.40.1090.10">
    <property type="entry name" value="Cytosolic phospholipase A2 catalytic domain"/>
    <property type="match status" value="1"/>
</dbReference>
<feature type="region of interest" description="Disordered" evidence="5">
    <location>
        <begin position="800"/>
        <end position="989"/>
    </location>
</feature>
<evidence type="ECO:0000256" key="3">
    <source>
        <dbReference type="ARBA" id="ARBA00023098"/>
    </source>
</evidence>
<protein>
    <recommendedName>
        <fullName evidence="6">PNPLA domain-containing protein</fullName>
    </recommendedName>
</protein>
<evidence type="ECO:0000256" key="2">
    <source>
        <dbReference type="ARBA" id="ARBA00022963"/>
    </source>
</evidence>
<feature type="region of interest" description="Disordered" evidence="5">
    <location>
        <begin position="174"/>
        <end position="274"/>
    </location>
</feature>
<feature type="compositionally biased region" description="Basic and acidic residues" evidence="5">
    <location>
        <begin position="942"/>
        <end position="953"/>
    </location>
</feature>
<dbReference type="InterPro" id="IPR002641">
    <property type="entry name" value="PNPLA_dom"/>
</dbReference>
<dbReference type="GO" id="GO:0047499">
    <property type="term" value="F:calcium-independent phospholipase A2 activity"/>
    <property type="evidence" value="ECO:0007669"/>
    <property type="project" value="TreeGrafter"/>
</dbReference>
<feature type="region of interest" description="Disordered" evidence="5">
    <location>
        <begin position="1"/>
        <end position="115"/>
    </location>
</feature>
<feature type="region of interest" description="Disordered" evidence="5">
    <location>
        <begin position="689"/>
        <end position="766"/>
    </location>
</feature>
<evidence type="ECO:0000256" key="5">
    <source>
        <dbReference type="SAM" id="MobiDB-lite"/>
    </source>
</evidence>
<gene>
    <name evidence="7" type="ORF">Cvel_4636</name>
</gene>
<name>A0A0G4GFE2_9ALVE</name>
<feature type="compositionally biased region" description="Basic and acidic residues" evidence="5">
    <location>
        <begin position="201"/>
        <end position="215"/>
    </location>
</feature>